<organism evidence="8 9">
    <name type="scientific">Geranomyces variabilis</name>
    <dbReference type="NCBI Taxonomy" id="109894"/>
    <lineage>
        <taxon>Eukaryota</taxon>
        <taxon>Fungi</taxon>
        <taxon>Fungi incertae sedis</taxon>
        <taxon>Chytridiomycota</taxon>
        <taxon>Chytridiomycota incertae sedis</taxon>
        <taxon>Chytridiomycetes</taxon>
        <taxon>Spizellomycetales</taxon>
        <taxon>Powellomycetaceae</taxon>
        <taxon>Geranomyces</taxon>
    </lineage>
</organism>
<dbReference type="InterPro" id="IPR022535">
    <property type="entry name" value="Golgi_pH-regulator_cons_dom"/>
</dbReference>
<comment type="subcellular location">
    <subcellularLocation>
        <location evidence="1">Membrane</location>
        <topology evidence="1">Multi-pass membrane protein</topology>
    </subcellularLocation>
</comment>
<accession>A0AAD5TTK2</accession>
<dbReference type="Proteomes" id="UP001212152">
    <property type="component" value="Unassembled WGS sequence"/>
</dbReference>
<feature type="transmembrane region" description="Helical" evidence="5">
    <location>
        <begin position="93"/>
        <end position="112"/>
    </location>
</feature>
<evidence type="ECO:0000256" key="1">
    <source>
        <dbReference type="ARBA" id="ARBA00004141"/>
    </source>
</evidence>
<comment type="caution">
    <text evidence="8">The sequence shown here is derived from an EMBL/GenBank/DDBJ whole genome shotgun (WGS) entry which is preliminary data.</text>
</comment>
<proteinExistence type="predicted"/>
<dbReference type="InterPro" id="IPR015672">
    <property type="entry name" value="GPHR/GTG"/>
</dbReference>
<feature type="transmembrane region" description="Helical" evidence="5">
    <location>
        <begin position="52"/>
        <end position="73"/>
    </location>
</feature>
<evidence type="ECO:0000313" key="8">
    <source>
        <dbReference type="EMBL" id="KAJ3182307.1"/>
    </source>
</evidence>
<feature type="transmembrane region" description="Helical" evidence="5">
    <location>
        <begin position="314"/>
        <end position="332"/>
    </location>
</feature>
<keyword evidence="9" id="KW-1185">Reference proteome</keyword>
<feature type="transmembrane region" description="Helical" evidence="5">
    <location>
        <begin position="172"/>
        <end position="193"/>
    </location>
</feature>
<feature type="transmembrane region" description="Helical" evidence="5">
    <location>
        <begin position="452"/>
        <end position="474"/>
    </location>
</feature>
<gene>
    <name evidence="8" type="primary">GPR89B</name>
    <name evidence="8" type="ORF">HDU87_008469</name>
</gene>
<evidence type="ECO:0000259" key="7">
    <source>
        <dbReference type="Pfam" id="PF12537"/>
    </source>
</evidence>
<feature type="transmembrane region" description="Helical" evidence="5">
    <location>
        <begin position="22"/>
        <end position="40"/>
    </location>
</feature>
<dbReference type="EMBL" id="JADGJQ010000009">
    <property type="protein sequence ID" value="KAJ3182307.1"/>
    <property type="molecule type" value="Genomic_DNA"/>
</dbReference>
<feature type="domain" description="Golgi pH regulator conserved" evidence="7">
    <location>
        <begin position="164"/>
        <end position="229"/>
    </location>
</feature>
<dbReference type="InterPro" id="IPR036514">
    <property type="entry name" value="SGNH_hydro_sf"/>
</dbReference>
<keyword evidence="4 5" id="KW-0472">Membrane</keyword>
<keyword evidence="2 5" id="KW-0812">Transmembrane</keyword>
<evidence type="ECO:0000256" key="2">
    <source>
        <dbReference type="ARBA" id="ARBA00022692"/>
    </source>
</evidence>
<protein>
    <submittedName>
        <fullName evidence="8">Golgi pH regulator B</fullName>
    </submittedName>
</protein>
<dbReference type="Pfam" id="PF12430">
    <property type="entry name" value="ABA_GPCR"/>
    <property type="match status" value="1"/>
</dbReference>
<dbReference type="Pfam" id="PF12537">
    <property type="entry name" value="GPHR_N"/>
    <property type="match status" value="1"/>
</dbReference>
<feature type="transmembrane region" description="Helical" evidence="5">
    <location>
        <begin position="410"/>
        <end position="432"/>
    </location>
</feature>
<name>A0AAD5TTK2_9FUNG</name>
<dbReference type="AlphaFoldDB" id="A0AAD5TTK2"/>
<dbReference type="GO" id="GO:0016020">
    <property type="term" value="C:membrane"/>
    <property type="evidence" value="ECO:0007669"/>
    <property type="project" value="UniProtKB-SubCell"/>
</dbReference>
<sequence>MSAGTQPPPQTGTTAALVQSTLVVWGSQLLFFGVGWVFVMEKLFKDYEVRAPLVRIVFAATFAACCTLFEMIIFEVGDVLDARSRWLHWKTTLYLMLFNVIVLLPFYQFYMCFAERDSAWLRRYRWPLAGCCWTVYLYFFWKIGDQFPINAAMHATGESVSIFALEPGMGRVGVIGVTMMAILSGFGAVNSPYTTLFFFLRKVTDADVALAEKKLLQTLDMLLSKKKKYLLAQRRVKAADADGGSPGGAGVGGFMRNMYSKVAVSLASPAHENLGILKHEIKALETVMQQLFLDLDELNTERERIKFANTFKGHYFNALGYIFSIYCVWKMFSATLNIVLNRVGGADPVTHALNTLVHRFGLDVDVTFWAPQLSFVFVGIMVVCSIRGLLIQFMKFFRAFSSSLSTNNIVLFLAHVMGMYFLSTVLMMRTSVPAQHRTIITAVLGRMEFDFYHRWFDVIFLVSAIASAGFITILTQMQKQKDFDNALWSSYGPPTSVRDLRIDDIRVVAALGDSITAAYGAKGVRKPPPSMGTTTEDRGVSFSMGGDVGFFTLPNFIQRFQPAVRGASVGTHRAEICYGVMCPPLQYHHSDRFNAAQSGAMVPNLHAELMHLIRVMKADSQIDFENDYKLLTIFIGNNDACLGCLPISAVTWLSPAAYELTIRAVLDRIRASIPRVVVNIIQGFNVSQVWDVTRQDPYCEALRQGGTVFECACAFLPGPAGPATRLQMDTLTQAYNSRIETIAASYNNNHNNLNLPSADFAVIVDPLLRDARVRREYLSNVDCFHPTVAAHSLIARGVWGNLFRAAEEKRGVEEVEREDGVWCPREDDRIVVPT</sequence>
<dbReference type="PANTHER" id="PTHR15948:SF0">
    <property type="entry name" value="GOLGI PH REGULATOR A-RELATED"/>
    <property type="match status" value="1"/>
</dbReference>
<dbReference type="GO" id="GO:0016788">
    <property type="term" value="F:hydrolase activity, acting on ester bonds"/>
    <property type="evidence" value="ECO:0007669"/>
    <property type="project" value="InterPro"/>
</dbReference>
<reference evidence="8" key="1">
    <citation type="submission" date="2020-05" db="EMBL/GenBank/DDBJ databases">
        <title>Phylogenomic resolution of chytrid fungi.</title>
        <authorList>
            <person name="Stajich J.E."/>
            <person name="Amses K."/>
            <person name="Simmons R."/>
            <person name="Seto K."/>
            <person name="Myers J."/>
            <person name="Bonds A."/>
            <person name="Quandt C.A."/>
            <person name="Barry K."/>
            <person name="Liu P."/>
            <person name="Grigoriev I."/>
            <person name="Longcore J.E."/>
            <person name="James T.Y."/>
        </authorList>
    </citation>
    <scope>NUCLEOTIDE SEQUENCE</scope>
    <source>
        <strain evidence="8">JEL0379</strain>
    </source>
</reference>
<feature type="transmembrane region" description="Helical" evidence="5">
    <location>
        <begin position="369"/>
        <end position="390"/>
    </location>
</feature>
<evidence type="ECO:0000256" key="4">
    <source>
        <dbReference type="ARBA" id="ARBA00023136"/>
    </source>
</evidence>
<dbReference type="InterPro" id="IPR001087">
    <property type="entry name" value="GDSL"/>
</dbReference>
<feature type="domain" description="Abscisic acid G-protein coupled receptor-like" evidence="6">
    <location>
        <begin position="307"/>
        <end position="473"/>
    </location>
</feature>
<evidence type="ECO:0000256" key="3">
    <source>
        <dbReference type="ARBA" id="ARBA00022989"/>
    </source>
</evidence>
<dbReference type="InterPro" id="IPR025969">
    <property type="entry name" value="ABA_GPCR_dom"/>
</dbReference>
<dbReference type="Gene3D" id="3.40.50.1110">
    <property type="entry name" value="SGNH hydrolase"/>
    <property type="match status" value="1"/>
</dbReference>
<feature type="transmembrane region" description="Helical" evidence="5">
    <location>
        <begin position="124"/>
        <end position="141"/>
    </location>
</feature>
<keyword evidence="3 5" id="KW-1133">Transmembrane helix</keyword>
<dbReference type="SUPFAM" id="SSF52266">
    <property type="entry name" value="SGNH hydrolase"/>
    <property type="match status" value="1"/>
</dbReference>
<dbReference type="Pfam" id="PF00657">
    <property type="entry name" value="Lipase_GDSL"/>
    <property type="match status" value="1"/>
</dbReference>
<evidence type="ECO:0000256" key="5">
    <source>
        <dbReference type="SAM" id="Phobius"/>
    </source>
</evidence>
<evidence type="ECO:0000259" key="6">
    <source>
        <dbReference type="Pfam" id="PF12430"/>
    </source>
</evidence>
<dbReference type="PANTHER" id="PTHR15948">
    <property type="entry name" value="G-PROTEIN COUPLED RECEPTOR 89-RELATED"/>
    <property type="match status" value="1"/>
</dbReference>
<evidence type="ECO:0000313" key="9">
    <source>
        <dbReference type="Proteomes" id="UP001212152"/>
    </source>
</evidence>